<keyword evidence="7" id="KW-1015">Disulfide bond</keyword>
<dbReference type="Proteomes" id="UP000729357">
    <property type="component" value="Unassembled WGS sequence"/>
</dbReference>
<evidence type="ECO:0000256" key="7">
    <source>
        <dbReference type="ARBA" id="ARBA00023157"/>
    </source>
</evidence>
<dbReference type="EC" id="3.1.1.-" evidence="8"/>
<feature type="chain" id="PRO_5040536381" description="Carboxylic ester hydrolase" evidence="8">
    <location>
        <begin position="22"/>
        <end position="582"/>
    </location>
</feature>
<keyword evidence="6" id="KW-0106">Calcium</keyword>
<comment type="caution">
    <text evidence="9">The sequence shown here is derived from an EMBL/GenBank/DDBJ whole genome shotgun (WGS) entry which is preliminary data.</text>
</comment>
<accession>A0A9P8FWH4</accession>
<keyword evidence="2" id="KW-0719">Serine esterase</keyword>
<feature type="signal peptide" evidence="8">
    <location>
        <begin position="1"/>
        <end position="21"/>
    </location>
</feature>
<keyword evidence="5 8" id="KW-0378">Hydrolase</keyword>
<sequence>MYSTYWTLPAGISAFAAVSSALTLNDVCTNAYAVVALPALGTFHGITIDNTSVVTTAVTNASVSGQVMFPDATFDYCNVTFAYSHDGRDDKVQLTYWLPTPANFQKRFLSTGGGGYLISSGNGSLPGGIIYGAAAGTTDAGFGSLNTQYDTVNLLANGTLDYHNLFMFGYQAIHEMSIIGKAFTKGFFNMTEESKLYTYYQGCSEGGRDGWSQIQRFGDQFDGAVVGAPAFRFAFQQVQHAYSDIVEQTMNYFPPPCELQKIMNETIKACDALDGKVDGVVARTDLCKLHFDISHVVGEPYSCAASPENNGFPAHPAWPAQNGTVSVKGVAVAKKIIEGLRDSEGRQVYLSYQPAAEFVDAFTQYNITSQQFELWPSDFAAEFVLPFIKLKNQTSFDNLTGVTYDTLKEWLYIGWQKYQDTLHTTWPDLTPFHQAGGKILHYHGESDFSIPTGSSVHYRESVRKIMYPGRSYNESNALLNEWYRLYLVPGAAHCNINEYQPNGPFPQTNLAVLIDWVEKGNMPDTLNATHLQGDLLGNNAQICAWPLRPLWTNNGTTMSCRYDEASIRTWQYDFNAFKLPVY</sequence>
<comment type="similarity">
    <text evidence="1 8">Belongs to the tannase family.</text>
</comment>
<dbReference type="SUPFAM" id="SSF53474">
    <property type="entry name" value="alpha/beta-Hydrolases"/>
    <property type="match status" value="1"/>
</dbReference>
<reference evidence="9" key="2">
    <citation type="submission" date="2021-08" db="EMBL/GenBank/DDBJ databases">
        <authorList>
            <person name="Gostincar C."/>
            <person name="Sun X."/>
            <person name="Song Z."/>
            <person name="Gunde-Cimerman N."/>
        </authorList>
    </citation>
    <scope>NUCLEOTIDE SEQUENCE</scope>
    <source>
        <strain evidence="9">EXF-9298</strain>
    </source>
</reference>
<dbReference type="InterPro" id="IPR011118">
    <property type="entry name" value="Tannase/feruloyl_esterase"/>
</dbReference>
<evidence type="ECO:0000256" key="1">
    <source>
        <dbReference type="ARBA" id="ARBA00006249"/>
    </source>
</evidence>
<dbReference type="PANTHER" id="PTHR33938">
    <property type="entry name" value="FERULOYL ESTERASE B-RELATED"/>
    <property type="match status" value="1"/>
</dbReference>
<evidence type="ECO:0000256" key="3">
    <source>
        <dbReference type="ARBA" id="ARBA00022723"/>
    </source>
</evidence>
<keyword evidence="4 8" id="KW-0732">Signal</keyword>
<dbReference type="GO" id="GO:0030600">
    <property type="term" value="F:feruloyl esterase activity"/>
    <property type="evidence" value="ECO:0007669"/>
    <property type="project" value="UniProtKB-ARBA"/>
</dbReference>
<evidence type="ECO:0000313" key="10">
    <source>
        <dbReference type="Proteomes" id="UP000729357"/>
    </source>
</evidence>
<reference evidence="9" key="1">
    <citation type="journal article" date="2021" name="J Fungi (Basel)">
        <title>Virulence traits and population genomics of the black yeast Aureobasidium melanogenum.</title>
        <authorList>
            <person name="Cernosa A."/>
            <person name="Sun X."/>
            <person name="Gostincar C."/>
            <person name="Fang C."/>
            <person name="Gunde-Cimerman N."/>
            <person name="Song Z."/>
        </authorList>
    </citation>
    <scope>NUCLEOTIDE SEQUENCE</scope>
    <source>
        <strain evidence="9">EXF-9298</strain>
    </source>
</reference>
<evidence type="ECO:0000313" key="9">
    <source>
        <dbReference type="EMBL" id="KAG9985732.1"/>
    </source>
</evidence>
<evidence type="ECO:0000256" key="8">
    <source>
        <dbReference type="RuleBase" id="RU361238"/>
    </source>
</evidence>
<dbReference type="EMBL" id="JAHFXS010000367">
    <property type="protein sequence ID" value="KAG9985732.1"/>
    <property type="molecule type" value="Genomic_DNA"/>
</dbReference>
<dbReference type="Pfam" id="PF07519">
    <property type="entry name" value="Tannase"/>
    <property type="match status" value="1"/>
</dbReference>
<dbReference type="GO" id="GO:0046872">
    <property type="term" value="F:metal ion binding"/>
    <property type="evidence" value="ECO:0007669"/>
    <property type="project" value="UniProtKB-KW"/>
</dbReference>
<evidence type="ECO:0000256" key="2">
    <source>
        <dbReference type="ARBA" id="ARBA00022487"/>
    </source>
</evidence>
<keyword evidence="3" id="KW-0479">Metal-binding</keyword>
<name>A0A9P8FWH4_AURME</name>
<evidence type="ECO:0000256" key="6">
    <source>
        <dbReference type="ARBA" id="ARBA00022837"/>
    </source>
</evidence>
<dbReference type="InterPro" id="IPR029058">
    <property type="entry name" value="AB_hydrolase_fold"/>
</dbReference>
<dbReference type="AlphaFoldDB" id="A0A9P8FWH4"/>
<keyword evidence="10" id="KW-1185">Reference proteome</keyword>
<evidence type="ECO:0000256" key="5">
    <source>
        <dbReference type="ARBA" id="ARBA00022801"/>
    </source>
</evidence>
<protein>
    <recommendedName>
        <fullName evidence="8">Carboxylic ester hydrolase</fullName>
        <ecNumber evidence="8">3.1.1.-</ecNumber>
    </recommendedName>
</protein>
<proteinExistence type="inferred from homology"/>
<feature type="non-terminal residue" evidence="9">
    <location>
        <position position="582"/>
    </location>
</feature>
<gene>
    <name evidence="9" type="ORF">KCU98_g4518</name>
</gene>
<evidence type="ECO:0000256" key="4">
    <source>
        <dbReference type="ARBA" id="ARBA00022729"/>
    </source>
</evidence>
<dbReference type="PANTHER" id="PTHR33938:SF16">
    <property type="entry name" value="CARBOXYLIC ESTER HYDROLASE"/>
    <property type="match status" value="1"/>
</dbReference>
<organism evidence="9 10">
    <name type="scientific">Aureobasidium melanogenum</name>
    <name type="common">Aureobasidium pullulans var. melanogenum</name>
    <dbReference type="NCBI Taxonomy" id="46634"/>
    <lineage>
        <taxon>Eukaryota</taxon>
        <taxon>Fungi</taxon>
        <taxon>Dikarya</taxon>
        <taxon>Ascomycota</taxon>
        <taxon>Pezizomycotina</taxon>
        <taxon>Dothideomycetes</taxon>
        <taxon>Dothideomycetidae</taxon>
        <taxon>Dothideales</taxon>
        <taxon>Saccotheciaceae</taxon>
        <taxon>Aureobasidium</taxon>
    </lineage>
</organism>